<dbReference type="InterPro" id="IPR018120">
    <property type="entry name" value="Glyco_hydro_1_AS"/>
</dbReference>
<dbReference type="PANTHER" id="PTHR10353">
    <property type="entry name" value="GLYCOSYL HYDROLASE"/>
    <property type="match status" value="1"/>
</dbReference>
<proteinExistence type="inferred from homology"/>
<dbReference type="InterPro" id="IPR001360">
    <property type="entry name" value="Glyco_hydro_1"/>
</dbReference>
<keyword evidence="2" id="KW-0378">Hydrolase</keyword>
<reference evidence="8 9" key="1">
    <citation type="journal article" date="2011" name="Science">
        <title>The Selaginella genome identifies genetic changes associated with the evolution of vascular plants.</title>
        <authorList>
            <person name="Banks J.A."/>
            <person name="Nishiyama T."/>
            <person name="Hasebe M."/>
            <person name="Bowman J.L."/>
            <person name="Gribskov M."/>
            <person name="dePamphilis C."/>
            <person name="Albert V.A."/>
            <person name="Aono N."/>
            <person name="Aoyama T."/>
            <person name="Ambrose B.A."/>
            <person name="Ashton N.W."/>
            <person name="Axtell M.J."/>
            <person name="Barker E."/>
            <person name="Barker M.S."/>
            <person name="Bennetzen J.L."/>
            <person name="Bonawitz N.D."/>
            <person name="Chapple C."/>
            <person name="Cheng C."/>
            <person name="Correa L.G."/>
            <person name="Dacre M."/>
            <person name="DeBarry J."/>
            <person name="Dreyer I."/>
            <person name="Elias M."/>
            <person name="Engstrom E.M."/>
            <person name="Estelle M."/>
            <person name="Feng L."/>
            <person name="Finet C."/>
            <person name="Floyd S.K."/>
            <person name="Frommer W.B."/>
            <person name="Fujita T."/>
            <person name="Gramzow L."/>
            <person name="Gutensohn M."/>
            <person name="Harholt J."/>
            <person name="Hattori M."/>
            <person name="Heyl A."/>
            <person name="Hirai T."/>
            <person name="Hiwatashi Y."/>
            <person name="Ishikawa M."/>
            <person name="Iwata M."/>
            <person name="Karol K.G."/>
            <person name="Koehler B."/>
            <person name="Kolukisaoglu U."/>
            <person name="Kubo M."/>
            <person name="Kurata T."/>
            <person name="Lalonde S."/>
            <person name="Li K."/>
            <person name="Li Y."/>
            <person name="Litt A."/>
            <person name="Lyons E."/>
            <person name="Manning G."/>
            <person name="Maruyama T."/>
            <person name="Michael T.P."/>
            <person name="Mikami K."/>
            <person name="Miyazaki S."/>
            <person name="Morinaga S."/>
            <person name="Murata T."/>
            <person name="Mueller-Roeber B."/>
            <person name="Nelson D.R."/>
            <person name="Obara M."/>
            <person name="Oguri Y."/>
            <person name="Olmstead R.G."/>
            <person name="Onodera N."/>
            <person name="Petersen B.L."/>
            <person name="Pils B."/>
            <person name="Prigge M."/>
            <person name="Rensing S.A."/>
            <person name="Riano-Pachon D.M."/>
            <person name="Roberts A.W."/>
            <person name="Sato Y."/>
            <person name="Scheller H.V."/>
            <person name="Schulz B."/>
            <person name="Schulz C."/>
            <person name="Shakirov E.V."/>
            <person name="Shibagaki N."/>
            <person name="Shinohara N."/>
            <person name="Shippen D.E."/>
            <person name="Soerensen I."/>
            <person name="Sotooka R."/>
            <person name="Sugimoto N."/>
            <person name="Sugita M."/>
            <person name="Sumikawa N."/>
            <person name="Tanurdzic M."/>
            <person name="Theissen G."/>
            <person name="Ulvskov P."/>
            <person name="Wakazuki S."/>
            <person name="Weng J.K."/>
            <person name="Willats W.W."/>
            <person name="Wipf D."/>
            <person name="Wolf P.G."/>
            <person name="Yang L."/>
            <person name="Zimmer A.D."/>
            <person name="Zhu Q."/>
            <person name="Mitros T."/>
            <person name="Hellsten U."/>
            <person name="Loque D."/>
            <person name="Otillar R."/>
            <person name="Salamov A."/>
            <person name="Schmutz J."/>
            <person name="Shapiro H."/>
            <person name="Lindquist E."/>
            <person name="Lucas S."/>
            <person name="Rokhsar D."/>
            <person name="Grigoriev I.V."/>
        </authorList>
    </citation>
    <scope>NUCLEOTIDE SEQUENCE [LARGE SCALE GENOMIC DNA]</scope>
</reference>
<dbReference type="PRINTS" id="PR00131">
    <property type="entry name" value="GLHYDRLASE1"/>
</dbReference>
<keyword evidence="7" id="KW-0472">Membrane</keyword>
<keyword evidence="9" id="KW-1185">Reference proteome</keyword>
<comment type="similarity">
    <text evidence="1 5">Belongs to the glycosyl hydrolase 1 family.</text>
</comment>
<evidence type="ECO:0000313" key="9">
    <source>
        <dbReference type="Proteomes" id="UP000001514"/>
    </source>
</evidence>
<feature type="region of interest" description="Disordered" evidence="6">
    <location>
        <begin position="625"/>
        <end position="664"/>
    </location>
</feature>
<evidence type="ECO:0000256" key="7">
    <source>
        <dbReference type="SAM" id="Phobius"/>
    </source>
</evidence>
<dbReference type="FunCoup" id="D8SZ06">
    <property type="interactions" value="443"/>
</dbReference>
<dbReference type="eggNOG" id="KOG0626">
    <property type="taxonomic scope" value="Eukaryota"/>
</dbReference>
<dbReference type="GO" id="GO:0004553">
    <property type="term" value="F:hydrolase activity, hydrolyzing O-glycosyl compounds"/>
    <property type="evidence" value="ECO:0007669"/>
    <property type="project" value="InterPro"/>
</dbReference>
<dbReference type="HOGENOM" id="CLU_001859_11_0_1"/>
<dbReference type="SUPFAM" id="SSF51445">
    <property type="entry name" value="(Trans)glycosidases"/>
    <property type="match status" value="1"/>
</dbReference>
<feature type="compositionally biased region" description="Basic and acidic residues" evidence="6">
    <location>
        <begin position="630"/>
        <end position="641"/>
    </location>
</feature>
<gene>
    <name evidence="8" type="ORF">SELMODRAFT_183972</name>
</gene>
<name>D8SZ06_SELML</name>
<evidence type="ECO:0008006" key="10">
    <source>
        <dbReference type="Google" id="ProtNLM"/>
    </source>
</evidence>
<dbReference type="OMA" id="ETSCDDN"/>
<dbReference type="InterPro" id="IPR017853">
    <property type="entry name" value="GH"/>
</dbReference>
<dbReference type="AlphaFoldDB" id="D8SZ06"/>
<organism evidence="9">
    <name type="scientific">Selaginella moellendorffii</name>
    <name type="common">Spikemoss</name>
    <dbReference type="NCBI Taxonomy" id="88036"/>
    <lineage>
        <taxon>Eukaryota</taxon>
        <taxon>Viridiplantae</taxon>
        <taxon>Streptophyta</taxon>
        <taxon>Embryophyta</taxon>
        <taxon>Tracheophyta</taxon>
        <taxon>Lycopodiopsida</taxon>
        <taxon>Selaginellales</taxon>
        <taxon>Selaginellaceae</taxon>
        <taxon>Selaginella</taxon>
    </lineage>
</organism>
<dbReference type="KEGG" id="smo:SELMODRAFT_183972"/>
<dbReference type="GO" id="GO:0008378">
    <property type="term" value="F:galactosyltransferase activity"/>
    <property type="evidence" value="ECO:0000318"/>
    <property type="project" value="GO_Central"/>
</dbReference>
<accession>D8SZ06</accession>
<sequence length="664" mass="75870">MAPWVLLINATKIVGAAGVLTVAANTIGYLQFRRKKLAPFECPIDESQELLASFPIDKPAEDGGFFFALATAPAHVEDNLNDAWLEFARETVPDKQEQEKESATPPALLRAKSTTEEPRLQFNYPKKGRKLARVAMEAMIRGIERFAEDEEPEDAKLNVAAWHNVVHPEERVRFWSDPDTELRLSQKTNVTVFRMGVDWTRIVPLEPKDISFEQAVNWSAVKRYKHIIERVRAHGMRVMLTLFHHSLPPWAASYGGWKEERTVKYFLDFTRLVVEEYGEMVDFWVTINEPHVFAMLTYCAGAWPGGHPDLLETATAVMPRGVFNRVMDLMADAHNQAYDIIHEISRRRSQTTQVGISHHVSFVRPYGLFDVSAAVISNWKTHFPYVDAVCKKLDYLGLNYYGQEFISAPGLKLVENEEYSESARAIYPDGLYRVLLAFHDRYKSCGFPFIITENGVSDCTDLIRRPYIIEHLLAIRAAMNKASFKGVPIRGYCFWTVSDNWEWADGYGPKFGLAAVDRRNNLARCPRPSYYLFAELARTGKVTRKQRATAWKELQDAAAKGTKRPFYRAVDANGLMYAGGLDVPIERPFVQRDWRFGHYEVDGLQDPLNRALRAVIRVLLFRRSKPGKKPSLDSDQVEKVDTMNQQEEEEVREEAPQEEVPLAV</sequence>
<dbReference type="PROSITE" id="PS00572">
    <property type="entry name" value="GLYCOSYL_HYDROL_F1_1"/>
    <property type="match status" value="1"/>
</dbReference>
<dbReference type="Proteomes" id="UP000001514">
    <property type="component" value="Unassembled WGS sequence"/>
</dbReference>
<evidence type="ECO:0000256" key="6">
    <source>
        <dbReference type="SAM" id="MobiDB-lite"/>
    </source>
</evidence>
<protein>
    <recommendedName>
        <fullName evidence="10">Glycoside hydrolase family 1 protein</fullName>
    </recommendedName>
</protein>
<dbReference type="Gene3D" id="3.20.20.80">
    <property type="entry name" value="Glycosidases"/>
    <property type="match status" value="1"/>
</dbReference>
<dbReference type="Gramene" id="EFJ10318">
    <property type="protein sequence ID" value="EFJ10318"/>
    <property type="gene ID" value="SELMODRAFT_183972"/>
</dbReference>
<keyword evidence="7" id="KW-0812">Transmembrane</keyword>
<evidence type="ECO:0000256" key="3">
    <source>
        <dbReference type="ARBA" id="ARBA00023295"/>
    </source>
</evidence>
<dbReference type="InParanoid" id="D8SZ06"/>
<evidence type="ECO:0000256" key="4">
    <source>
        <dbReference type="PROSITE-ProRule" id="PRU10055"/>
    </source>
</evidence>
<dbReference type="GO" id="GO:0005975">
    <property type="term" value="P:carbohydrate metabolic process"/>
    <property type="evidence" value="ECO:0007669"/>
    <property type="project" value="InterPro"/>
</dbReference>
<evidence type="ECO:0000256" key="2">
    <source>
        <dbReference type="ARBA" id="ARBA00022801"/>
    </source>
</evidence>
<keyword evidence="7" id="KW-1133">Transmembrane helix</keyword>
<feature type="active site" description="Nucleophile" evidence="4">
    <location>
        <position position="453"/>
    </location>
</feature>
<dbReference type="STRING" id="88036.D8SZ06"/>
<dbReference type="PANTHER" id="PTHR10353:SF209">
    <property type="entry name" value="GALACTOLIPID GALACTOSYLTRANSFERASE SFR2, CHLOROPLASTIC"/>
    <property type="match status" value="1"/>
</dbReference>
<evidence type="ECO:0000256" key="5">
    <source>
        <dbReference type="RuleBase" id="RU003690"/>
    </source>
</evidence>
<evidence type="ECO:0000313" key="8">
    <source>
        <dbReference type="EMBL" id="EFJ10318.1"/>
    </source>
</evidence>
<feature type="transmembrane region" description="Helical" evidence="7">
    <location>
        <begin position="6"/>
        <end position="30"/>
    </location>
</feature>
<evidence type="ECO:0000256" key="1">
    <source>
        <dbReference type="ARBA" id="ARBA00010838"/>
    </source>
</evidence>
<dbReference type="Pfam" id="PF00232">
    <property type="entry name" value="Glyco_hydro_1"/>
    <property type="match status" value="2"/>
</dbReference>
<dbReference type="EMBL" id="GL377654">
    <property type="protein sequence ID" value="EFJ10318.1"/>
    <property type="molecule type" value="Genomic_DNA"/>
</dbReference>
<keyword evidence="3" id="KW-0326">Glycosidase</keyword>